<dbReference type="AlphaFoldDB" id="A0A4Q4S127"/>
<feature type="signal peptide" evidence="1">
    <location>
        <begin position="1"/>
        <end position="20"/>
    </location>
</feature>
<keyword evidence="3" id="KW-1185">Reference proteome</keyword>
<evidence type="ECO:0000256" key="1">
    <source>
        <dbReference type="SAM" id="SignalP"/>
    </source>
</evidence>
<dbReference type="OrthoDB" id="4216327at2759"/>
<dbReference type="Pfam" id="PF21691">
    <property type="entry name" value="LDL"/>
    <property type="match status" value="1"/>
</dbReference>
<protein>
    <recommendedName>
        <fullName evidence="4">Ecp2 effector protein domain-containing protein</fullName>
    </recommendedName>
</protein>
<dbReference type="EMBL" id="PEJP01000021">
    <property type="protein sequence ID" value="RYO63477.1"/>
    <property type="molecule type" value="Genomic_DNA"/>
</dbReference>
<name>A0A4Q4S127_9PLEO</name>
<evidence type="ECO:0008006" key="4">
    <source>
        <dbReference type="Google" id="ProtNLM"/>
    </source>
</evidence>
<accession>A0A4Q4S127</accession>
<comment type="caution">
    <text evidence="2">The sequence shown here is derived from an EMBL/GenBank/DDBJ whole genome shotgun (WGS) entry which is preliminary data.</text>
</comment>
<dbReference type="Proteomes" id="UP000293823">
    <property type="component" value="Unassembled WGS sequence"/>
</dbReference>
<sequence length="116" mass="12393">MHFNSIIALGAMLSGAVVSAADCGGYGLCPTPASSRNQLYAARQTVCGDGLYKNSGSYNAQGGGKLTWPGGYDQQRCWDAFENILNQCRPEGLGLGNHFGSYNWYGQLYTVHGCSK</sequence>
<organism evidence="2 3">
    <name type="scientific">Alternaria arborescens</name>
    <dbReference type="NCBI Taxonomy" id="156630"/>
    <lineage>
        <taxon>Eukaryota</taxon>
        <taxon>Fungi</taxon>
        <taxon>Dikarya</taxon>
        <taxon>Ascomycota</taxon>
        <taxon>Pezizomycotina</taxon>
        <taxon>Dothideomycetes</taxon>
        <taxon>Pleosporomycetidae</taxon>
        <taxon>Pleosporales</taxon>
        <taxon>Pleosporineae</taxon>
        <taxon>Pleosporaceae</taxon>
        <taxon>Alternaria</taxon>
        <taxon>Alternaria sect. Alternaria</taxon>
    </lineage>
</organism>
<evidence type="ECO:0000313" key="2">
    <source>
        <dbReference type="EMBL" id="RYO63477.1"/>
    </source>
</evidence>
<feature type="chain" id="PRO_5020429385" description="Ecp2 effector protein domain-containing protein" evidence="1">
    <location>
        <begin position="21"/>
        <end position="116"/>
    </location>
</feature>
<dbReference type="InterPro" id="IPR048508">
    <property type="entry name" value="LDL"/>
</dbReference>
<reference evidence="3" key="1">
    <citation type="journal article" date="2019" name="bioRxiv">
        <title>Genomics, evolutionary history and diagnostics of the Alternaria alternata species group including apple and Asian pear pathotypes.</title>
        <authorList>
            <person name="Armitage A.D."/>
            <person name="Cockerton H.M."/>
            <person name="Sreenivasaprasad S."/>
            <person name="Woodhall J.W."/>
            <person name="Lane C.R."/>
            <person name="Harrison R.J."/>
            <person name="Clarkson J.P."/>
        </authorList>
    </citation>
    <scope>NUCLEOTIDE SEQUENCE [LARGE SCALE GENOMIC DNA]</scope>
    <source>
        <strain evidence="3">RGR 97.0016</strain>
    </source>
</reference>
<proteinExistence type="predicted"/>
<keyword evidence="1" id="KW-0732">Signal</keyword>
<gene>
    <name evidence="2" type="ORF">AA0113_g6030</name>
</gene>
<evidence type="ECO:0000313" key="3">
    <source>
        <dbReference type="Proteomes" id="UP000293823"/>
    </source>
</evidence>